<dbReference type="RefSeq" id="WP_096205393.1">
    <property type="nucleotide sequence ID" value="NZ_FZMP01000121.1"/>
</dbReference>
<dbReference type="GO" id="GO:0008168">
    <property type="term" value="F:methyltransferase activity"/>
    <property type="evidence" value="ECO:0007669"/>
    <property type="project" value="UniProtKB-KW"/>
</dbReference>
<dbReference type="InterPro" id="IPR029063">
    <property type="entry name" value="SAM-dependent_MTases_sf"/>
</dbReference>
<evidence type="ECO:0000256" key="1">
    <source>
        <dbReference type="ARBA" id="ARBA00022603"/>
    </source>
</evidence>
<dbReference type="InterPro" id="IPR041698">
    <property type="entry name" value="Methyltransf_25"/>
</dbReference>
<dbReference type="GO" id="GO:0032259">
    <property type="term" value="P:methylation"/>
    <property type="evidence" value="ECO:0007669"/>
    <property type="project" value="UniProtKB-KW"/>
</dbReference>
<evidence type="ECO:0000313" key="5">
    <source>
        <dbReference type="EMBL" id="SNQ60880.1"/>
    </source>
</evidence>
<evidence type="ECO:0000256" key="2">
    <source>
        <dbReference type="ARBA" id="ARBA00022679"/>
    </source>
</evidence>
<organism evidence="5 6">
    <name type="scientific">Candidatus Methanoperedens nitratireducens</name>
    <dbReference type="NCBI Taxonomy" id="1392998"/>
    <lineage>
        <taxon>Archaea</taxon>
        <taxon>Methanobacteriati</taxon>
        <taxon>Methanobacteriota</taxon>
        <taxon>Stenosarchaea group</taxon>
        <taxon>Methanomicrobia</taxon>
        <taxon>Methanosarcinales</taxon>
        <taxon>ANME-2 cluster</taxon>
        <taxon>Candidatus Methanoperedentaceae</taxon>
        <taxon>Candidatus Methanoperedens</taxon>
    </lineage>
</organism>
<gene>
    <name evidence="5" type="ORF">MNV_2070003</name>
</gene>
<dbReference type="Gene3D" id="3.40.50.150">
    <property type="entry name" value="Vaccinia Virus protein VP39"/>
    <property type="match status" value="1"/>
</dbReference>
<dbReference type="CDD" id="cd02440">
    <property type="entry name" value="AdoMet_MTases"/>
    <property type="match status" value="1"/>
</dbReference>
<sequence length="269" mass="30316">MDKIALSVNRLYEKFPYPSLPICTERDLISKLHANVMGKILDTAGLEPDSLSGKEILDAGCGTGEKACYFSYYGANVMAIDLCRSSLQKAMQLAERFHLPVEFEHCDLAEFRTGKRFDHVFCLGALHHTRYPYKNFASLADLCKPGGTVTVGLYNKYGRLAHRVTRMWIGLRAGTDIDKRLEYVEKSIYRRKLRSVHETAYVADKYVNPHESYHSVGEVLGWFKKNGITYIGAYPHVKEGGFPAFLTQLRWMAKGSGFLLCRGGRIDGG</sequence>
<feature type="domain" description="Methyltransferase" evidence="4">
    <location>
        <begin position="56"/>
        <end position="147"/>
    </location>
</feature>
<dbReference type="EMBL" id="FZMP01000121">
    <property type="protein sequence ID" value="SNQ60880.1"/>
    <property type="molecule type" value="Genomic_DNA"/>
</dbReference>
<name>A0A284VNM4_9EURY</name>
<reference evidence="6" key="1">
    <citation type="submission" date="2017-06" db="EMBL/GenBank/DDBJ databases">
        <authorList>
            <person name="Cremers G."/>
        </authorList>
    </citation>
    <scope>NUCLEOTIDE SEQUENCE [LARGE SCALE GENOMIC DNA]</scope>
</reference>
<dbReference type="Proteomes" id="UP000218615">
    <property type="component" value="Unassembled WGS sequence"/>
</dbReference>
<evidence type="ECO:0000313" key="6">
    <source>
        <dbReference type="Proteomes" id="UP000218615"/>
    </source>
</evidence>
<dbReference type="OrthoDB" id="147504at2157"/>
<proteinExistence type="predicted"/>
<dbReference type="PANTHER" id="PTHR43464">
    <property type="entry name" value="METHYLTRANSFERASE"/>
    <property type="match status" value="1"/>
</dbReference>
<evidence type="ECO:0000259" key="4">
    <source>
        <dbReference type="Pfam" id="PF13649"/>
    </source>
</evidence>
<accession>A0A284VNM4</accession>
<dbReference type="SUPFAM" id="SSF53335">
    <property type="entry name" value="S-adenosyl-L-methionine-dependent methyltransferases"/>
    <property type="match status" value="1"/>
</dbReference>
<keyword evidence="1" id="KW-0489">Methyltransferase</keyword>
<dbReference type="Pfam" id="PF13649">
    <property type="entry name" value="Methyltransf_25"/>
    <property type="match status" value="1"/>
</dbReference>
<evidence type="ECO:0000256" key="3">
    <source>
        <dbReference type="ARBA" id="ARBA00022691"/>
    </source>
</evidence>
<keyword evidence="3" id="KW-0949">S-adenosyl-L-methionine</keyword>
<dbReference type="AlphaFoldDB" id="A0A284VNM4"/>
<protein>
    <recommendedName>
        <fullName evidence="4">Methyltransferase domain-containing protein</fullName>
    </recommendedName>
</protein>
<dbReference type="PANTHER" id="PTHR43464:SF19">
    <property type="entry name" value="UBIQUINONE BIOSYNTHESIS O-METHYLTRANSFERASE, MITOCHONDRIAL"/>
    <property type="match status" value="1"/>
</dbReference>
<keyword evidence="2" id="KW-0808">Transferase</keyword>
<keyword evidence="6" id="KW-1185">Reference proteome</keyword>